<proteinExistence type="predicted"/>
<reference evidence="1 2" key="1">
    <citation type="submission" date="2016-10" db="EMBL/GenBank/DDBJ databases">
        <authorList>
            <person name="Varghese N."/>
            <person name="Submissions S."/>
        </authorList>
    </citation>
    <scope>NUCLEOTIDE SEQUENCE [LARGE SCALE GENOMIC DNA]</scope>
    <source>
        <strain evidence="1 2">TC-13</strain>
    </source>
</reference>
<dbReference type="EMBL" id="FOEL01000028">
    <property type="protein sequence ID" value="SER83963.1"/>
    <property type="molecule type" value="Genomic_DNA"/>
</dbReference>
<evidence type="ECO:0000313" key="2">
    <source>
        <dbReference type="Proteomes" id="UP000199410"/>
    </source>
</evidence>
<accession>A0A1H9SHW8</accession>
<dbReference type="AlphaFoldDB" id="A0A1H9SHW8"/>
<dbReference type="RefSeq" id="WP_089987350.1">
    <property type="nucleotide sequence ID" value="NZ_FMVP01000028.1"/>
</dbReference>
<name>A0A1H9SHW8_9BACI</name>
<sequence length="141" mass="16163">MANRENREELIKWVLDKCFQKYFEMALQANASHLPSMTSRWSDTPAHSGGFHSSTESTAIKRASAAEWVEAFHSNLECLPELHRKLIQLKYLSKSSDGKYLSDDLVYTELNLGRSAYYLLKKDALYWLGLQLADDTVIQSE</sequence>
<dbReference type="InterPro" id="IPR006524">
    <property type="entry name" value="ArpU-like"/>
</dbReference>
<comment type="caution">
    <text evidence="1">The sequence shown here is derived from an EMBL/GenBank/DDBJ whole genome shotgun (WGS) entry which is preliminary data.</text>
</comment>
<organism evidence="1 2">
    <name type="scientific">Lysinibacillus fusiformis</name>
    <dbReference type="NCBI Taxonomy" id="28031"/>
    <lineage>
        <taxon>Bacteria</taxon>
        <taxon>Bacillati</taxon>
        <taxon>Bacillota</taxon>
        <taxon>Bacilli</taxon>
        <taxon>Bacillales</taxon>
        <taxon>Bacillaceae</taxon>
        <taxon>Lysinibacillus</taxon>
    </lineage>
</organism>
<dbReference type="NCBIfam" id="TIGR01637">
    <property type="entry name" value="phage_arpU"/>
    <property type="match status" value="1"/>
</dbReference>
<evidence type="ECO:0000313" key="1">
    <source>
        <dbReference type="EMBL" id="SER83963.1"/>
    </source>
</evidence>
<gene>
    <name evidence="1" type="ORF">SAMN02787113_04718</name>
</gene>
<dbReference type="Proteomes" id="UP000199410">
    <property type="component" value="Unassembled WGS sequence"/>
</dbReference>
<protein>
    <submittedName>
        <fullName evidence="1">Phage transcriptional regulator, ArpU family</fullName>
    </submittedName>
</protein>